<dbReference type="InterPro" id="IPR011989">
    <property type="entry name" value="ARM-like"/>
</dbReference>
<feature type="repeat" description="HEAT" evidence="3">
    <location>
        <begin position="280"/>
        <end position="318"/>
    </location>
</feature>
<accession>A0A8H8DFK9</accession>
<feature type="domain" description="TOG" evidence="5">
    <location>
        <begin position="55"/>
        <end position="343"/>
    </location>
</feature>
<feature type="compositionally biased region" description="Basic and acidic residues" evidence="4">
    <location>
        <begin position="505"/>
        <end position="518"/>
    </location>
</feature>
<comment type="caution">
    <text evidence="6">The sequence shown here is derived from an EMBL/GenBank/DDBJ whole genome shotgun (WGS) entry which is preliminary data.</text>
</comment>
<dbReference type="GO" id="GO:0061863">
    <property type="term" value="F:microtubule plus end polymerase"/>
    <property type="evidence" value="ECO:0007669"/>
    <property type="project" value="InterPro"/>
</dbReference>
<dbReference type="PROSITE" id="PS50077">
    <property type="entry name" value="HEAT_REPEAT"/>
    <property type="match status" value="1"/>
</dbReference>
<dbReference type="Gene3D" id="1.25.10.10">
    <property type="entry name" value="Leucine-rich Repeat Variant"/>
    <property type="match status" value="1"/>
</dbReference>
<sequence>SGRSASNRSHCARIENLRLKNFCHRPAFVAKAASGDAGVMEAEAEEAEEETDMYDVIEPVDLLSKLPKDFYERLASQRSFPGAYAARRAHAACATYAGKLSRPAAVWSAGFAKVEGSQRSAGGGADGCEGAQTSGRELRGACLGACKVQISGLYAADKSFRRSETCAKRADFARTLFCLFCRFCAQVVTPLLEKCKEKKQTALDALRGALDATFFSKAEQRVNRVTIRSTKLNSLSDIIEDVTTTMNHKNPNVKAESVRWLVRCLKITKQLPPKPEVKVLNEMLLKSTDDSFVEVRESAFEGLGTLMKLVGERIMQPYLEKLDNIKSAKVKEVYEKAVVCYRPPAAVRKPAANPPASRTAKVRQRTSISDAKSKENNPPVSAPSDAPAATRPGTRQTGLRKKAPVASVTNRPEADGSNPKPGAAGEPAAPAAPASPPAARSFAARGSSGALSRMSSAGSLAGRLNAKKKSMNTVGSSPAISGGDALAVAADDTPGGKMPVLTSDTKAKESRSAHDKGM</sequence>
<feature type="region of interest" description="Disordered" evidence="4">
    <location>
        <begin position="347"/>
        <end position="518"/>
    </location>
</feature>
<dbReference type="SUPFAM" id="SSF48371">
    <property type="entry name" value="ARM repeat"/>
    <property type="match status" value="1"/>
</dbReference>
<evidence type="ECO:0000256" key="2">
    <source>
        <dbReference type="ARBA" id="ARBA00025722"/>
    </source>
</evidence>
<dbReference type="SMART" id="SM01349">
    <property type="entry name" value="TOG"/>
    <property type="match status" value="1"/>
</dbReference>
<dbReference type="InterPro" id="IPR034085">
    <property type="entry name" value="TOG"/>
</dbReference>
<feature type="compositionally biased region" description="Low complexity" evidence="4">
    <location>
        <begin position="421"/>
        <end position="463"/>
    </location>
</feature>
<reference evidence="6 7" key="1">
    <citation type="journal article" name="Sci. Rep.">
        <title>Genome-scale phylogenetic analyses confirm Olpidium as the closest living zoosporic fungus to the non-flagellated, terrestrial fungi.</title>
        <authorList>
            <person name="Chang Y."/>
            <person name="Rochon D."/>
            <person name="Sekimoto S."/>
            <person name="Wang Y."/>
            <person name="Chovatia M."/>
            <person name="Sandor L."/>
            <person name="Salamov A."/>
            <person name="Grigoriev I.V."/>
            <person name="Stajich J.E."/>
            <person name="Spatafora J.W."/>
        </authorList>
    </citation>
    <scope>NUCLEOTIDE SEQUENCE [LARGE SCALE GENOMIC DNA]</scope>
    <source>
        <strain evidence="6">S191</strain>
    </source>
</reference>
<dbReference type="GO" id="GO:0051010">
    <property type="term" value="F:microtubule plus-end binding"/>
    <property type="evidence" value="ECO:0007669"/>
    <property type="project" value="InterPro"/>
</dbReference>
<dbReference type="PANTHER" id="PTHR12609">
    <property type="entry name" value="MICROTUBULE ASSOCIATED PROTEIN XMAP215"/>
    <property type="match status" value="1"/>
</dbReference>
<proteinExistence type="inferred from homology"/>
<comment type="similarity">
    <text evidence="2">Belongs to the TOG/XMAP215 family.</text>
</comment>
<dbReference type="OrthoDB" id="205662at2759"/>
<dbReference type="AlphaFoldDB" id="A0A8H8DFK9"/>
<evidence type="ECO:0000313" key="7">
    <source>
        <dbReference type="Proteomes" id="UP000673691"/>
    </source>
</evidence>
<keyword evidence="7" id="KW-1185">Reference proteome</keyword>
<dbReference type="GO" id="GO:0007051">
    <property type="term" value="P:spindle organization"/>
    <property type="evidence" value="ECO:0007669"/>
    <property type="project" value="InterPro"/>
</dbReference>
<feature type="non-terminal residue" evidence="6">
    <location>
        <position position="518"/>
    </location>
</feature>
<feature type="non-terminal residue" evidence="6">
    <location>
        <position position="1"/>
    </location>
</feature>
<dbReference type="GO" id="GO:0046785">
    <property type="term" value="P:microtubule polymerization"/>
    <property type="evidence" value="ECO:0007669"/>
    <property type="project" value="InterPro"/>
</dbReference>
<organism evidence="6 7">
    <name type="scientific">Olpidium bornovanus</name>
    <dbReference type="NCBI Taxonomy" id="278681"/>
    <lineage>
        <taxon>Eukaryota</taxon>
        <taxon>Fungi</taxon>
        <taxon>Fungi incertae sedis</taxon>
        <taxon>Olpidiomycota</taxon>
        <taxon>Olpidiomycotina</taxon>
        <taxon>Olpidiomycetes</taxon>
        <taxon>Olpidiales</taxon>
        <taxon>Olpidiaceae</taxon>
        <taxon>Olpidium</taxon>
    </lineage>
</organism>
<gene>
    <name evidence="6" type="ORF">BJ554DRAFT_3759</name>
</gene>
<protein>
    <recommendedName>
        <fullName evidence="5">TOG domain-containing protein</fullName>
    </recommendedName>
</protein>
<dbReference type="GO" id="GO:0030951">
    <property type="term" value="P:establishment or maintenance of microtubule cytoskeleton polarity"/>
    <property type="evidence" value="ECO:0007669"/>
    <property type="project" value="InterPro"/>
</dbReference>
<feature type="compositionally biased region" description="Low complexity" evidence="4">
    <location>
        <begin position="378"/>
        <end position="389"/>
    </location>
</feature>
<dbReference type="EMBL" id="JAEFCI010011658">
    <property type="protein sequence ID" value="KAG5456488.1"/>
    <property type="molecule type" value="Genomic_DNA"/>
</dbReference>
<dbReference type="InterPro" id="IPR021133">
    <property type="entry name" value="HEAT_type_2"/>
</dbReference>
<dbReference type="InterPro" id="IPR045110">
    <property type="entry name" value="XMAP215"/>
</dbReference>
<evidence type="ECO:0000259" key="5">
    <source>
        <dbReference type="SMART" id="SM01349"/>
    </source>
</evidence>
<dbReference type="InterPro" id="IPR016024">
    <property type="entry name" value="ARM-type_fold"/>
</dbReference>
<evidence type="ECO:0000256" key="4">
    <source>
        <dbReference type="SAM" id="MobiDB-lite"/>
    </source>
</evidence>
<evidence type="ECO:0000256" key="3">
    <source>
        <dbReference type="PROSITE-ProRule" id="PRU00103"/>
    </source>
</evidence>
<keyword evidence="1" id="KW-0677">Repeat</keyword>
<evidence type="ECO:0000313" key="6">
    <source>
        <dbReference type="EMBL" id="KAG5456488.1"/>
    </source>
</evidence>
<name>A0A8H8DFK9_9FUNG</name>
<evidence type="ECO:0000256" key="1">
    <source>
        <dbReference type="ARBA" id="ARBA00022737"/>
    </source>
</evidence>
<dbReference type="Proteomes" id="UP000673691">
    <property type="component" value="Unassembled WGS sequence"/>
</dbReference>